<protein>
    <recommendedName>
        <fullName evidence="2">AMP-dependent synthetase/ligase domain-containing protein</fullName>
    </recommendedName>
</protein>
<name>A0A510HNA6_9ACTN</name>
<evidence type="ECO:0000256" key="1">
    <source>
        <dbReference type="SAM" id="MobiDB-lite"/>
    </source>
</evidence>
<reference evidence="3" key="1">
    <citation type="journal article" date="2019" name="Microbiol. Resour. Announc.">
        <title>Complete Genome Sequence of Rubrobacter xylanophilus Strain AA3-22, Isolated from Arima Onsen in Japan.</title>
        <authorList>
            <person name="Tomariguchi N."/>
            <person name="Miyazaki K."/>
        </authorList>
    </citation>
    <scope>NUCLEOTIDE SEQUENCE [LARGE SCALE GENOMIC DNA]</scope>
    <source>
        <strain evidence="3">AA3-22</strain>
    </source>
</reference>
<evidence type="ECO:0000259" key="2">
    <source>
        <dbReference type="Pfam" id="PF00501"/>
    </source>
</evidence>
<dbReference type="InterPro" id="IPR050237">
    <property type="entry name" value="ATP-dep_AMP-bd_enzyme"/>
</dbReference>
<evidence type="ECO:0000313" key="3">
    <source>
        <dbReference type="EMBL" id="BBL80885.1"/>
    </source>
</evidence>
<dbReference type="Gene3D" id="3.40.50.12780">
    <property type="entry name" value="N-terminal domain of ligase-like"/>
    <property type="match status" value="1"/>
</dbReference>
<dbReference type="AlphaFoldDB" id="A0A510HNA6"/>
<feature type="region of interest" description="Disordered" evidence="1">
    <location>
        <begin position="118"/>
        <end position="140"/>
    </location>
</feature>
<dbReference type="SUPFAM" id="SSF56801">
    <property type="entry name" value="Acetyl-CoA synthetase-like"/>
    <property type="match status" value="1"/>
</dbReference>
<organism evidence="3 4">
    <name type="scientific">Rubrobacter xylanophilus</name>
    <dbReference type="NCBI Taxonomy" id="49319"/>
    <lineage>
        <taxon>Bacteria</taxon>
        <taxon>Bacillati</taxon>
        <taxon>Actinomycetota</taxon>
        <taxon>Rubrobacteria</taxon>
        <taxon>Rubrobacterales</taxon>
        <taxon>Rubrobacteraceae</taxon>
        <taxon>Rubrobacter</taxon>
    </lineage>
</organism>
<dbReference type="Pfam" id="PF00501">
    <property type="entry name" value="AMP-binding"/>
    <property type="match status" value="1"/>
</dbReference>
<dbReference type="PANTHER" id="PTHR43767">
    <property type="entry name" value="LONG-CHAIN-FATTY-ACID--COA LIGASE"/>
    <property type="match status" value="1"/>
</dbReference>
<keyword evidence="4" id="KW-1185">Reference proteome</keyword>
<dbReference type="EMBL" id="AP019791">
    <property type="protein sequence ID" value="BBL80885.1"/>
    <property type="molecule type" value="Genomic_DNA"/>
</dbReference>
<dbReference type="InterPro" id="IPR042099">
    <property type="entry name" value="ANL_N_sf"/>
</dbReference>
<feature type="domain" description="AMP-dependent synthetase/ligase" evidence="2">
    <location>
        <begin position="19"/>
        <end position="116"/>
    </location>
</feature>
<proteinExistence type="predicted"/>
<dbReference type="PANTHER" id="PTHR43767:SF1">
    <property type="entry name" value="NONRIBOSOMAL PEPTIDE SYNTHASE PES1 (EUROFUNG)-RELATED"/>
    <property type="match status" value="1"/>
</dbReference>
<gene>
    <name evidence="3" type="ORF">RxyAA322_27390</name>
</gene>
<accession>A0A510HNA6</accession>
<evidence type="ECO:0000313" key="4">
    <source>
        <dbReference type="Proteomes" id="UP000318065"/>
    </source>
</evidence>
<dbReference type="Proteomes" id="UP000318065">
    <property type="component" value="Chromosome"/>
</dbReference>
<sequence length="159" mass="17482">MSDLGPEEQHRRDGHLDLSRYNLSTLRKALWGASIAPMRVLEGMAEAFPDVEIVNAFGQTEMSSNTTFLKGEDAVRKMGSVGLPAVNVEVRIVDDRNRDVPDGEVGEIVYRGPTCSRATITTPRPRQRPSRADGFTPGTWCAGTRKATSTSWTARRTCS</sequence>
<dbReference type="InterPro" id="IPR000873">
    <property type="entry name" value="AMP-dep_synth/lig_dom"/>
</dbReference>